<dbReference type="RefSeq" id="WP_189211624.1">
    <property type="nucleotide sequence ID" value="NZ_BMRB01000002.1"/>
</dbReference>
<evidence type="ECO:0000256" key="3">
    <source>
        <dbReference type="ARBA" id="ARBA00022729"/>
    </source>
</evidence>
<accession>A0A918LEK3</accession>
<keyword evidence="5 6" id="KW-0720">Serine protease</keyword>
<keyword evidence="2 6" id="KW-0645">Protease</keyword>
<reference evidence="8" key="1">
    <citation type="journal article" date="2014" name="Int. J. Syst. Evol. Microbiol.">
        <title>Complete genome sequence of Corynebacterium casei LMG S-19264T (=DSM 44701T), isolated from a smear-ripened cheese.</title>
        <authorList>
            <consortium name="US DOE Joint Genome Institute (JGI-PGF)"/>
            <person name="Walter F."/>
            <person name="Albersmeier A."/>
            <person name="Kalinowski J."/>
            <person name="Ruckert C."/>
        </authorList>
    </citation>
    <scope>NUCLEOTIDE SEQUENCE</scope>
    <source>
        <strain evidence="8">JCM 3276</strain>
    </source>
</reference>
<dbReference type="PRINTS" id="PR00839">
    <property type="entry name" value="V8PROTEASE"/>
</dbReference>
<evidence type="ECO:0000256" key="2">
    <source>
        <dbReference type="ARBA" id="ARBA00022670"/>
    </source>
</evidence>
<evidence type="ECO:0000313" key="9">
    <source>
        <dbReference type="Proteomes" id="UP000660680"/>
    </source>
</evidence>
<dbReference type="Pfam" id="PF13365">
    <property type="entry name" value="Trypsin_2"/>
    <property type="match status" value="1"/>
</dbReference>
<evidence type="ECO:0000256" key="6">
    <source>
        <dbReference type="RuleBase" id="RU004296"/>
    </source>
</evidence>
<dbReference type="PANTHER" id="PTHR36234">
    <property type="entry name" value="LYSYL ENDOPEPTIDASE"/>
    <property type="match status" value="1"/>
</dbReference>
<evidence type="ECO:0000313" key="8">
    <source>
        <dbReference type="EMBL" id="GGS38806.1"/>
    </source>
</evidence>
<dbReference type="EMBL" id="BMRB01000002">
    <property type="protein sequence ID" value="GGS38806.1"/>
    <property type="molecule type" value="Genomic_DNA"/>
</dbReference>
<keyword evidence="3" id="KW-0732">Signal</keyword>
<dbReference type="SUPFAM" id="SSF50494">
    <property type="entry name" value="Trypsin-like serine proteases"/>
    <property type="match status" value="1"/>
</dbReference>
<gene>
    <name evidence="8" type="ORF">GCM10010171_37180</name>
</gene>
<evidence type="ECO:0000259" key="7">
    <source>
        <dbReference type="Pfam" id="PF19957"/>
    </source>
</evidence>
<proteinExistence type="inferred from homology"/>
<dbReference type="GO" id="GO:0006508">
    <property type="term" value="P:proteolysis"/>
    <property type="evidence" value="ECO:0007669"/>
    <property type="project" value="UniProtKB-KW"/>
</dbReference>
<evidence type="ECO:0000256" key="5">
    <source>
        <dbReference type="ARBA" id="ARBA00022825"/>
    </source>
</evidence>
<dbReference type="InterPro" id="IPR009003">
    <property type="entry name" value="Peptidase_S1_PA"/>
</dbReference>
<sequence length="407" mass="43188">MTFQYLTDEALREVQRAAIDLGFATDKALESLSAGISPRFVGMYLDGGTPIGTLVSFTNRMNQTRALGSGEVPLLKWLHNAITMAAEQPEQRVFQRALEIASVDGAAAHTELPSAAAGPMDVQALPGSDGALEVVVDADDTLDVGFLHRGAQVSRSVAKLVVRRHFDGVPAERGGRPDIGVGTGWVIAPGLLITNHHVIAARQVTEARAAPGDFALQGGSVEVQFDFYHADSAVHVVRSSGCVAFDEGLDYAVLRLTEGAAPRAPLCLRPTHLHKPNSTALRERVNVLQHPDGGPMRLGFRDNFVVTGDESVLTYLTDTSGGSSGSPICDDRWSVAALHRGFRTIPSGPVTVWGKAIHQENYGTPIGRVLQHLAAHHPAVHEEVVAGQKPAIPSPAAPVLVPTGSHT</sequence>
<name>A0A918LEK3_9PSEU</name>
<protein>
    <recommendedName>
        <fullName evidence="6">Serine protease</fullName>
        <ecNumber evidence="6">3.4.21.-</ecNumber>
    </recommendedName>
</protein>
<keyword evidence="4 6" id="KW-0378">Hydrolase</keyword>
<comment type="similarity">
    <text evidence="1 6">Belongs to the peptidase S1B family.</text>
</comment>
<reference evidence="8" key="2">
    <citation type="submission" date="2020-09" db="EMBL/GenBank/DDBJ databases">
        <authorList>
            <person name="Sun Q."/>
            <person name="Ohkuma M."/>
        </authorList>
    </citation>
    <scope>NUCLEOTIDE SEQUENCE</scope>
    <source>
        <strain evidence="8">JCM 3276</strain>
    </source>
</reference>
<dbReference type="InterPro" id="IPR043504">
    <property type="entry name" value="Peptidase_S1_PA_chymotrypsin"/>
</dbReference>
<dbReference type="Pfam" id="PF19957">
    <property type="entry name" value="EAD5"/>
    <property type="match status" value="1"/>
</dbReference>
<evidence type="ECO:0000256" key="4">
    <source>
        <dbReference type="ARBA" id="ARBA00022801"/>
    </source>
</evidence>
<dbReference type="Gene3D" id="2.40.10.10">
    <property type="entry name" value="Trypsin-like serine proteases"/>
    <property type="match status" value="2"/>
</dbReference>
<keyword evidence="9" id="KW-1185">Reference proteome</keyword>
<dbReference type="Proteomes" id="UP000660680">
    <property type="component" value="Unassembled WGS sequence"/>
</dbReference>
<dbReference type="AlphaFoldDB" id="A0A918LEK3"/>
<dbReference type="GO" id="GO:0008236">
    <property type="term" value="F:serine-type peptidase activity"/>
    <property type="evidence" value="ECO:0007669"/>
    <property type="project" value="UniProtKB-KW"/>
</dbReference>
<dbReference type="EC" id="3.4.21.-" evidence="6"/>
<evidence type="ECO:0000256" key="1">
    <source>
        <dbReference type="ARBA" id="ARBA00008764"/>
    </source>
</evidence>
<organism evidence="8 9">
    <name type="scientific">Actinokineospora fastidiosa</name>
    <dbReference type="NCBI Taxonomy" id="1816"/>
    <lineage>
        <taxon>Bacteria</taxon>
        <taxon>Bacillati</taxon>
        <taxon>Actinomycetota</taxon>
        <taxon>Actinomycetes</taxon>
        <taxon>Pseudonocardiales</taxon>
        <taxon>Pseudonocardiaceae</taxon>
        <taxon>Actinokineospora</taxon>
    </lineage>
</organism>
<dbReference type="PANTHER" id="PTHR36234:SF5">
    <property type="entry name" value="LYSYL ENDOPEPTIDASE"/>
    <property type="match status" value="1"/>
</dbReference>
<comment type="caution">
    <text evidence="8">The sequence shown here is derived from an EMBL/GenBank/DDBJ whole genome shotgun (WGS) entry which is preliminary data.</text>
</comment>
<feature type="domain" description="Effector-associated" evidence="7">
    <location>
        <begin position="5"/>
        <end position="148"/>
    </location>
</feature>
<dbReference type="InterPro" id="IPR045432">
    <property type="entry name" value="EAD5"/>
</dbReference>
<dbReference type="InterPro" id="IPR008256">
    <property type="entry name" value="Peptidase_S1B"/>
</dbReference>